<dbReference type="InterPro" id="IPR013022">
    <property type="entry name" value="Xyl_isomerase-like_TIM-brl"/>
</dbReference>
<accession>A9LGS0</accession>
<dbReference type="Pfam" id="PF01261">
    <property type="entry name" value="AP_endonuc_2"/>
    <property type="match status" value="1"/>
</dbReference>
<dbReference type="EMBL" id="EF591884">
    <property type="protein sequence ID" value="ABX10591.1"/>
    <property type="molecule type" value="Genomic_DNA"/>
</dbReference>
<evidence type="ECO:0000259" key="1">
    <source>
        <dbReference type="Pfam" id="PF01261"/>
    </source>
</evidence>
<dbReference type="SUPFAM" id="SSF51658">
    <property type="entry name" value="Xylose isomerase-like"/>
    <property type="match status" value="1"/>
</dbReference>
<feature type="domain" description="Xylose isomerase-like TIM barrel" evidence="1">
    <location>
        <begin position="3"/>
        <end position="206"/>
    </location>
</feature>
<evidence type="ECO:0000313" key="2">
    <source>
        <dbReference type="EMBL" id="ABX10591.1"/>
    </source>
</evidence>
<sequence length="227" mass="25782">MEFTCVELCMDETTGHFSPTLTVENFNQAVELANSTRRLSVSGYTLDIVQQGQEYYDVFTACCKMAKVNKVVTITVRSGEHGTPFNEEVEKFKKLVGIAEQHGVRVGMRSEYGHLSGDPDQVSVICGHVKGLGLSFDPSQYIYKAEKPNDCDKLMPYFQAVYFRDSTRDELQVRVGQGVIDYGKLINQLRKLRYDRALIVDIEPKPDLDHMGEMRKMRLLLESLLIV</sequence>
<reference evidence="2" key="1">
    <citation type="journal article" date="2007" name="ISME J.">
        <title>Fosmids of novel marine Planctomycetes from the Namibian and Oregon coast upwelling systems and their cross-comparison with planctomycete genomes.</title>
        <authorList>
            <person name="Woebken D."/>
            <person name="Teeling H."/>
            <person name="Wecker P."/>
            <person name="Dumitriu A."/>
            <person name="Kostadinov I."/>
            <person name="DeLong E.F."/>
            <person name="Amann R."/>
            <person name="Gloeckner F.O."/>
        </authorList>
    </citation>
    <scope>NUCLEOTIDE SEQUENCE</scope>
</reference>
<dbReference type="Gene3D" id="3.20.20.150">
    <property type="entry name" value="Divalent-metal-dependent TIM barrel enzymes"/>
    <property type="match status" value="1"/>
</dbReference>
<name>A9LGS0_9BACT</name>
<dbReference type="PANTHER" id="PTHR12110">
    <property type="entry name" value="HYDROXYPYRUVATE ISOMERASE"/>
    <property type="match status" value="1"/>
</dbReference>
<protein>
    <recommendedName>
        <fullName evidence="1">Xylose isomerase-like TIM barrel domain-containing protein</fullName>
    </recommendedName>
</protein>
<gene>
    <name evidence="2" type="ORF">5H12_29</name>
</gene>
<dbReference type="InterPro" id="IPR050312">
    <property type="entry name" value="IolE/XylAMocC-like"/>
</dbReference>
<dbReference type="PANTHER" id="PTHR12110:SF53">
    <property type="entry name" value="BLR5974 PROTEIN"/>
    <property type="match status" value="1"/>
</dbReference>
<dbReference type="InterPro" id="IPR036237">
    <property type="entry name" value="Xyl_isomerase-like_sf"/>
</dbReference>
<organism evidence="2">
    <name type="scientific">uncultured planctomycete 5H12</name>
    <dbReference type="NCBI Taxonomy" id="455067"/>
    <lineage>
        <taxon>Bacteria</taxon>
        <taxon>Pseudomonadati</taxon>
        <taxon>Planctomycetota</taxon>
        <taxon>Planctomycetia</taxon>
        <taxon>Planctomycetales</taxon>
        <taxon>environmental samples</taxon>
    </lineage>
</organism>
<proteinExistence type="predicted"/>
<dbReference type="AlphaFoldDB" id="A9LGS0"/>